<dbReference type="PROSITE" id="PS50995">
    <property type="entry name" value="HTH_MARR_2"/>
    <property type="match status" value="1"/>
</dbReference>
<accession>A0ABV4TZI2</accession>
<name>A0ABV4TZI2_9GAMM</name>
<evidence type="ECO:0000256" key="2">
    <source>
        <dbReference type="ARBA" id="ARBA00023125"/>
    </source>
</evidence>
<protein>
    <submittedName>
        <fullName evidence="6">MarR family winged helix-turn-helix transcriptional regulator</fullName>
    </submittedName>
</protein>
<proteinExistence type="predicted"/>
<evidence type="ECO:0000256" key="3">
    <source>
        <dbReference type="ARBA" id="ARBA00023163"/>
    </source>
</evidence>
<dbReference type="SUPFAM" id="SSF46785">
    <property type="entry name" value="Winged helix' DNA-binding domain"/>
    <property type="match status" value="1"/>
</dbReference>
<dbReference type="EMBL" id="JBGUAW010000015">
    <property type="protein sequence ID" value="MFA9462499.1"/>
    <property type="molecule type" value="Genomic_DNA"/>
</dbReference>
<dbReference type="InterPro" id="IPR036390">
    <property type="entry name" value="WH_DNA-bd_sf"/>
</dbReference>
<evidence type="ECO:0000256" key="1">
    <source>
        <dbReference type="ARBA" id="ARBA00023015"/>
    </source>
</evidence>
<reference evidence="6 7" key="1">
    <citation type="submission" date="2024-08" db="EMBL/GenBank/DDBJ databases">
        <title>Whole-genome sequencing of halo(alkali)philic microorganisms from hypersaline lakes.</title>
        <authorList>
            <person name="Sorokin D.Y."/>
            <person name="Merkel A.Y."/>
            <person name="Messina E."/>
            <person name="Yakimov M."/>
        </authorList>
    </citation>
    <scope>NUCLEOTIDE SEQUENCE [LARGE SCALE GENOMIC DNA]</scope>
    <source>
        <strain evidence="6 7">Cl-TMA</strain>
    </source>
</reference>
<dbReference type="Gene3D" id="1.10.10.10">
    <property type="entry name" value="Winged helix-like DNA-binding domain superfamily/Winged helix DNA-binding domain"/>
    <property type="match status" value="1"/>
</dbReference>
<organism evidence="6 7">
    <name type="scientific">Thiohalorhabdus methylotrophus</name>
    <dbReference type="NCBI Taxonomy" id="3242694"/>
    <lineage>
        <taxon>Bacteria</taxon>
        <taxon>Pseudomonadati</taxon>
        <taxon>Pseudomonadota</taxon>
        <taxon>Gammaproteobacteria</taxon>
        <taxon>Thiohalorhabdales</taxon>
        <taxon>Thiohalorhabdaceae</taxon>
        <taxon>Thiohalorhabdus</taxon>
    </lineage>
</organism>
<keyword evidence="7" id="KW-1185">Reference proteome</keyword>
<dbReference type="Pfam" id="PF01047">
    <property type="entry name" value="MarR"/>
    <property type="match status" value="1"/>
</dbReference>
<evidence type="ECO:0000313" key="7">
    <source>
        <dbReference type="Proteomes" id="UP001575181"/>
    </source>
</evidence>
<keyword evidence="1" id="KW-0805">Transcription regulation</keyword>
<keyword evidence="2" id="KW-0238">DNA-binding</keyword>
<feature type="region of interest" description="Disordered" evidence="4">
    <location>
        <begin position="66"/>
        <end position="104"/>
    </location>
</feature>
<sequence>MSLARWDSLGYIINHVARLFADRLSRRIRRHGVTIGQFPLLLALWEEEGISQAELSRRLDIEPATTNNTLRRMERDGLVTRRRDANDQRSTRIYPTGRGRELEEPLTAEARAVNARASRTLSGEEAAELHRLLGKVIRALEREEAPLPGSGEGHSSSSG</sequence>
<dbReference type="RefSeq" id="WP_373657289.1">
    <property type="nucleotide sequence ID" value="NZ_JBGUAW010000015.1"/>
</dbReference>
<dbReference type="SMART" id="SM00347">
    <property type="entry name" value="HTH_MARR"/>
    <property type="match status" value="1"/>
</dbReference>
<dbReference type="Proteomes" id="UP001575181">
    <property type="component" value="Unassembled WGS sequence"/>
</dbReference>
<evidence type="ECO:0000256" key="4">
    <source>
        <dbReference type="SAM" id="MobiDB-lite"/>
    </source>
</evidence>
<feature type="compositionally biased region" description="Basic and acidic residues" evidence="4">
    <location>
        <begin position="71"/>
        <end position="90"/>
    </location>
</feature>
<comment type="caution">
    <text evidence="6">The sequence shown here is derived from an EMBL/GenBank/DDBJ whole genome shotgun (WGS) entry which is preliminary data.</text>
</comment>
<evidence type="ECO:0000259" key="5">
    <source>
        <dbReference type="PROSITE" id="PS50995"/>
    </source>
</evidence>
<keyword evidence="3" id="KW-0804">Transcription</keyword>
<gene>
    <name evidence="6" type="ORF">ACERLL_16955</name>
</gene>
<feature type="domain" description="HTH marR-type" evidence="5">
    <location>
        <begin position="6"/>
        <end position="138"/>
    </location>
</feature>
<dbReference type="PANTHER" id="PTHR42756:SF1">
    <property type="entry name" value="TRANSCRIPTIONAL REPRESSOR OF EMRAB OPERON"/>
    <property type="match status" value="1"/>
</dbReference>
<dbReference type="InterPro" id="IPR036388">
    <property type="entry name" value="WH-like_DNA-bd_sf"/>
</dbReference>
<dbReference type="InterPro" id="IPR000835">
    <property type="entry name" value="HTH_MarR-typ"/>
</dbReference>
<evidence type="ECO:0000313" key="6">
    <source>
        <dbReference type="EMBL" id="MFA9462499.1"/>
    </source>
</evidence>
<dbReference type="PRINTS" id="PR00598">
    <property type="entry name" value="HTHMARR"/>
</dbReference>
<dbReference type="PANTHER" id="PTHR42756">
    <property type="entry name" value="TRANSCRIPTIONAL REGULATOR, MARR"/>
    <property type="match status" value="1"/>
</dbReference>